<reference evidence="3" key="1">
    <citation type="submission" date="2018-11" db="EMBL/GenBank/DDBJ databases">
        <authorList>
            <consortium name="Genoscope - CEA"/>
            <person name="William W."/>
        </authorList>
    </citation>
    <scope>NUCLEOTIDE SEQUENCE</scope>
</reference>
<evidence type="ECO:0000313" key="2">
    <source>
        <dbReference type="EMBL" id="CAG7902312.1"/>
    </source>
</evidence>
<dbReference type="EMBL" id="LS974623">
    <property type="protein sequence ID" value="CAG7902312.1"/>
    <property type="molecule type" value="Genomic_DNA"/>
</dbReference>
<organism evidence="3">
    <name type="scientific">Brassica campestris</name>
    <name type="common">Field mustard</name>
    <dbReference type="NCBI Taxonomy" id="3711"/>
    <lineage>
        <taxon>Eukaryota</taxon>
        <taxon>Viridiplantae</taxon>
        <taxon>Streptophyta</taxon>
        <taxon>Embryophyta</taxon>
        <taxon>Tracheophyta</taxon>
        <taxon>Spermatophyta</taxon>
        <taxon>Magnoliopsida</taxon>
        <taxon>eudicotyledons</taxon>
        <taxon>Gunneridae</taxon>
        <taxon>Pentapetalae</taxon>
        <taxon>rosids</taxon>
        <taxon>malvids</taxon>
        <taxon>Brassicales</taxon>
        <taxon>Brassicaceae</taxon>
        <taxon>Brassiceae</taxon>
        <taxon>Brassica</taxon>
    </lineage>
</organism>
<dbReference type="AlphaFoldDB" id="A0A3P6BCU8"/>
<accession>A0A3P6BCU8</accession>
<dbReference type="Proteomes" id="UP000694005">
    <property type="component" value="Chromosome A07"/>
</dbReference>
<protein>
    <submittedName>
        <fullName evidence="2">Uncharacterized protein</fullName>
    </submittedName>
</protein>
<name>A0A3P6BCU8_BRACM</name>
<gene>
    <name evidence="3" type="ORF">BRAA07T29488Z</name>
    <name evidence="2" type="ORF">BRAPAZ1V2_A07P19560.2</name>
</gene>
<sequence>MADHCMVIPGEWTSAGELWEFVIDKKKMSRIVPIHPGVSLSELRDNVAKEFYTFTVPAPPSTLSYWPPNSKELATGLTTPPIIMTNDGAISYFLHHLAINPTMNLFVTFDAKGEQPQQSQVAENPHPLVTPNQPIKPNFNPFRPLSSTSSKIPSFSLFDEDELLEETPLHPTNENIPPILMVHLHPQVPLKESVSQSKTKHFHAEMKC</sequence>
<dbReference type="Gramene" id="A07p19560.2_BraZ1">
    <property type="protein sequence ID" value="A07p19560.2_BraZ1.CDS.1"/>
    <property type="gene ID" value="A07g19560.2_BraZ1"/>
</dbReference>
<evidence type="ECO:0000313" key="3">
    <source>
        <dbReference type="EMBL" id="VDC98363.1"/>
    </source>
</evidence>
<feature type="region of interest" description="Disordered" evidence="1">
    <location>
        <begin position="116"/>
        <end position="147"/>
    </location>
</feature>
<evidence type="ECO:0000256" key="1">
    <source>
        <dbReference type="SAM" id="MobiDB-lite"/>
    </source>
</evidence>
<proteinExistence type="predicted"/>
<dbReference type="EMBL" id="LR031574">
    <property type="protein sequence ID" value="VDC98363.1"/>
    <property type="molecule type" value="Genomic_DNA"/>
</dbReference>